<reference evidence="2 3" key="1">
    <citation type="submission" date="2025-04" db="UniProtKB">
        <authorList>
            <consortium name="RefSeq"/>
        </authorList>
    </citation>
    <scope>IDENTIFICATION</scope>
    <source>
        <strain evidence="2 3">USDA-PBARC FA_bdor</strain>
        <tissue evidence="2 3">Whole organism</tissue>
    </source>
</reference>
<sequence>MENPPLDIVHYCWMLTFCVTKKDIDEGLTHITSLVDENIASHPNLPVFLSLFKNQWQHRMDHITPPSEASIWSERSEALGRFVVAQMQKNNTLQKFIDSVHVLGNYELTRMNAFVNSDTKARRDRVFPLMVNYDQKQLQKYLQLRLTNKISIAELFRMTIRPALLSRLDIMIPGKSHTPHVLFEVNDIRSPSICVSETTYPPKLTFSGLKKRPAEGHGSVPPTSTVCEKTGVEGHVSKYFMKTSITSITISSNQHTSSQVGLAYAEHAVD</sequence>
<dbReference type="AlphaFoldDB" id="A0A9R1TQA5"/>
<gene>
    <name evidence="2 3" type="primary">LOC105272780</name>
</gene>
<evidence type="ECO:0000313" key="1">
    <source>
        <dbReference type="Proteomes" id="UP000694866"/>
    </source>
</evidence>
<accession>A0A9R1TPF9</accession>
<dbReference type="KEGG" id="fas:105272780"/>
<name>A0A9R1TQA5_9HYME</name>
<dbReference type="GeneID" id="105272780"/>
<accession>A0A9R1TQA5</accession>
<evidence type="ECO:0000313" key="3">
    <source>
        <dbReference type="RefSeq" id="XP_011313307.1"/>
    </source>
</evidence>
<dbReference type="RefSeq" id="XP_011313305.1">
    <property type="nucleotide sequence ID" value="XM_011315003.1"/>
</dbReference>
<dbReference type="Proteomes" id="UP000694866">
    <property type="component" value="Unplaced"/>
</dbReference>
<keyword evidence="1" id="KW-1185">Reference proteome</keyword>
<proteinExistence type="predicted"/>
<evidence type="ECO:0000313" key="2">
    <source>
        <dbReference type="RefSeq" id="XP_011313305.1"/>
    </source>
</evidence>
<protein>
    <submittedName>
        <fullName evidence="2 3">Uncharacterized protein</fullName>
    </submittedName>
</protein>
<dbReference type="RefSeq" id="XP_011313307.1">
    <property type="nucleotide sequence ID" value="XM_011315005.1"/>
</dbReference>
<organism evidence="1 2">
    <name type="scientific">Fopius arisanus</name>
    <dbReference type="NCBI Taxonomy" id="64838"/>
    <lineage>
        <taxon>Eukaryota</taxon>
        <taxon>Metazoa</taxon>
        <taxon>Ecdysozoa</taxon>
        <taxon>Arthropoda</taxon>
        <taxon>Hexapoda</taxon>
        <taxon>Insecta</taxon>
        <taxon>Pterygota</taxon>
        <taxon>Neoptera</taxon>
        <taxon>Endopterygota</taxon>
        <taxon>Hymenoptera</taxon>
        <taxon>Apocrita</taxon>
        <taxon>Ichneumonoidea</taxon>
        <taxon>Braconidae</taxon>
        <taxon>Opiinae</taxon>
        <taxon>Fopius</taxon>
    </lineage>
</organism>